<protein>
    <submittedName>
        <fullName evidence="1">Uncharacterized protein</fullName>
    </submittedName>
</protein>
<organism evidence="1 2">
    <name type="scientific">Novosphingobium bradum</name>
    <dbReference type="NCBI Taxonomy" id="1737444"/>
    <lineage>
        <taxon>Bacteria</taxon>
        <taxon>Pseudomonadati</taxon>
        <taxon>Pseudomonadota</taxon>
        <taxon>Alphaproteobacteria</taxon>
        <taxon>Sphingomonadales</taxon>
        <taxon>Sphingomonadaceae</taxon>
        <taxon>Novosphingobium</taxon>
    </lineage>
</organism>
<dbReference type="Proteomes" id="UP001595604">
    <property type="component" value="Unassembled WGS sequence"/>
</dbReference>
<gene>
    <name evidence="1" type="ORF">ACFOD9_08615</name>
</gene>
<dbReference type="EMBL" id="JBHRTQ010000007">
    <property type="protein sequence ID" value="MFC3174312.1"/>
    <property type="molecule type" value="Genomic_DNA"/>
</dbReference>
<evidence type="ECO:0000313" key="2">
    <source>
        <dbReference type="Proteomes" id="UP001595604"/>
    </source>
</evidence>
<reference evidence="2" key="1">
    <citation type="journal article" date="2019" name="Int. J. Syst. Evol. Microbiol.">
        <title>The Global Catalogue of Microorganisms (GCM) 10K type strain sequencing project: providing services to taxonomists for standard genome sequencing and annotation.</title>
        <authorList>
            <consortium name="The Broad Institute Genomics Platform"/>
            <consortium name="The Broad Institute Genome Sequencing Center for Infectious Disease"/>
            <person name="Wu L."/>
            <person name="Ma J."/>
        </authorList>
    </citation>
    <scope>NUCLEOTIDE SEQUENCE [LARGE SCALE GENOMIC DNA]</scope>
    <source>
        <strain evidence="2">KCTC 42984</strain>
    </source>
</reference>
<sequence>MAAVPDIHEAARRARARTVRRRARGVEKWACAPYPAGTPLALAGGMA</sequence>
<proteinExistence type="predicted"/>
<name>A0ABV7IVR7_9SPHN</name>
<evidence type="ECO:0000313" key="1">
    <source>
        <dbReference type="EMBL" id="MFC3174312.1"/>
    </source>
</evidence>
<comment type="caution">
    <text evidence="1">The sequence shown here is derived from an EMBL/GenBank/DDBJ whole genome shotgun (WGS) entry which is preliminary data.</text>
</comment>
<keyword evidence="2" id="KW-1185">Reference proteome</keyword>
<accession>A0ABV7IVR7</accession>